<protein>
    <submittedName>
        <fullName evidence="1">Uncharacterized protein</fullName>
    </submittedName>
</protein>
<organism evidence="1">
    <name type="scientific">Rhizophora mucronata</name>
    <name type="common">Asiatic mangrove</name>
    <dbReference type="NCBI Taxonomy" id="61149"/>
    <lineage>
        <taxon>Eukaryota</taxon>
        <taxon>Viridiplantae</taxon>
        <taxon>Streptophyta</taxon>
        <taxon>Embryophyta</taxon>
        <taxon>Tracheophyta</taxon>
        <taxon>Spermatophyta</taxon>
        <taxon>Magnoliopsida</taxon>
        <taxon>eudicotyledons</taxon>
        <taxon>Gunneridae</taxon>
        <taxon>Pentapetalae</taxon>
        <taxon>rosids</taxon>
        <taxon>fabids</taxon>
        <taxon>Malpighiales</taxon>
        <taxon>Rhizophoraceae</taxon>
        <taxon>Rhizophora</taxon>
    </lineage>
</organism>
<name>A0A2P2PN51_RHIMU</name>
<reference evidence="1" key="1">
    <citation type="submission" date="2018-02" db="EMBL/GenBank/DDBJ databases">
        <title>Rhizophora mucronata_Transcriptome.</title>
        <authorList>
            <person name="Meera S.P."/>
            <person name="Sreeshan A."/>
            <person name="Augustine A."/>
        </authorList>
    </citation>
    <scope>NUCLEOTIDE SEQUENCE</scope>
    <source>
        <tissue evidence="1">Leaf</tissue>
    </source>
</reference>
<dbReference type="EMBL" id="GGEC01075682">
    <property type="protein sequence ID" value="MBX56166.1"/>
    <property type="molecule type" value="Transcribed_RNA"/>
</dbReference>
<dbReference type="AlphaFoldDB" id="A0A2P2PN51"/>
<accession>A0A2P2PN51</accession>
<proteinExistence type="predicted"/>
<evidence type="ECO:0000313" key="1">
    <source>
        <dbReference type="EMBL" id="MBX56166.1"/>
    </source>
</evidence>
<sequence>MAQQILCLPVLVRKEHHQFNFPKKYHAHKNKYECSCQQISFPSSSTEASLTILHKLLSMVTPFGTIKKEKTKKKTS</sequence>